<evidence type="ECO:0000259" key="1">
    <source>
        <dbReference type="Pfam" id="PF14216"/>
    </source>
</evidence>
<gene>
    <name evidence="2" type="ORF">AVDCRST_MAG68-5122</name>
</gene>
<reference evidence="2" key="1">
    <citation type="submission" date="2020-02" db="EMBL/GenBank/DDBJ databases">
        <authorList>
            <person name="Meier V. D."/>
        </authorList>
    </citation>
    <scope>NUCLEOTIDE SEQUENCE</scope>
    <source>
        <strain evidence="2">AVDCRST_MAG68</strain>
    </source>
</reference>
<evidence type="ECO:0000313" key="2">
    <source>
        <dbReference type="EMBL" id="CAA9365117.1"/>
    </source>
</evidence>
<accession>A0A6J4MS52</accession>
<dbReference type="AlphaFoldDB" id="A0A6J4MS52"/>
<organism evidence="2">
    <name type="scientific">uncultured Gemmatimonadota bacterium</name>
    <dbReference type="NCBI Taxonomy" id="203437"/>
    <lineage>
        <taxon>Bacteria</taxon>
        <taxon>Pseudomonadati</taxon>
        <taxon>Gemmatimonadota</taxon>
        <taxon>environmental samples</taxon>
    </lineage>
</organism>
<feature type="domain" description="DUF4326" evidence="1">
    <location>
        <begin position="2"/>
        <end position="97"/>
    </location>
</feature>
<dbReference type="InterPro" id="IPR025475">
    <property type="entry name" value="DUF4326"/>
</dbReference>
<sequence>MPAGAIYVGRGTRWGNPYKASPLPSSSSWQVADVHQRQHGVYRDRRDAYAAAVELYRARVVVAPPRWEQLAGADLACWCPLTDEAGGRWPCHADELLRLSNPGWTP</sequence>
<protein>
    <recommendedName>
        <fullName evidence="1">DUF4326 domain-containing protein</fullName>
    </recommendedName>
</protein>
<dbReference type="Pfam" id="PF14216">
    <property type="entry name" value="DUF4326"/>
    <property type="match status" value="1"/>
</dbReference>
<dbReference type="EMBL" id="CADCTW010000217">
    <property type="protein sequence ID" value="CAA9365117.1"/>
    <property type="molecule type" value="Genomic_DNA"/>
</dbReference>
<name>A0A6J4MS52_9BACT</name>
<proteinExistence type="predicted"/>